<keyword evidence="2" id="KW-0342">GTP-binding</keyword>
<evidence type="ECO:0000259" key="4">
    <source>
        <dbReference type="PROSITE" id="PS51715"/>
    </source>
</evidence>
<dbReference type="AlphaFoldDB" id="A0A1B6IQ12"/>
<dbReference type="Gene3D" id="3.40.50.300">
    <property type="entry name" value="P-loop containing nucleotide triphosphate hydrolases"/>
    <property type="match status" value="1"/>
</dbReference>
<dbReference type="PANTHER" id="PTHR10751">
    <property type="entry name" value="GUANYLATE BINDING PROTEIN"/>
    <property type="match status" value="1"/>
</dbReference>
<dbReference type="EMBL" id="GECU01018697">
    <property type="protein sequence ID" value="JAS89009.1"/>
    <property type="molecule type" value="Transcribed_RNA"/>
</dbReference>
<dbReference type="InterPro" id="IPR030386">
    <property type="entry name" value="G_GB1_RHD3_dom"/>
</dbReference>
<feature type="domain" description="GB1/RHD3-type G" evidence="4">
    <location>
        <begin position="1"/>
        <end position="155"/>
    </location>
</feature>
<name>A0A1B6IQ12_9HEMI</name>
<accession>A0A1B6IQ12</accession>
<evidence type="ECO:0000313" key="5">
    <source>
        <dbReference type="EMBL" id="JAS89009.1"/>
    </source>
</evidence>
<dbReference type="Pfam" id="PF02263">
    <property type="entry name" value="GBP"/>
    <property type="match status" value="1"/>
</dbReference>
<dbReference type="PROSITE" id="PS51715">
    <property type="entry name" value="G_GB1_RHD3"/>
    <property type="match status" value="1"/>
</dbReference>
<evidence type="ECO:0000256" key="1">
    <source>
        <dbReference type="ARBA" id="ARBA00022741"/>
    </source>
</evidence>
<keyword evidence="1" id="KW-0547">Nucleotide-binding</keyword>
<dbReference type="InterPro" id="IPR027417">
    <property type="entry name" value="P-loop_NTPase"/>
</dbReference>
<proteinExistence type="inferred from homology"/>
<feature type="non-terminal residue" evidence="5">
    <location>
        <position position="1"/>
    </location>
</feature>
<gene>
    <name evidence="5" type="ORF">g.41279</name>
</gene>
<dbReference type="GO" id="GO:0005525">
    <property type="term" value="F:GTP binding"/>
    <property type="evidence" value="ECO:0007669"/>
    <property type="project" value="UniProtKB-KW"/>
</dbReference>
<organism evidence="5">
    <name type="scientific">Homalodisca liturata</name>
    <dbReference type="NCBI Taxonomy" id="320908"/>
    <lineage>
        <taxon>Eukaryota</taxon>
        <taxon>Metazoa</taxon>
        <taxon>Ecdysozoa</taxon>
        <taxon>Arthropoda</taxon>
        <taxon>Hexapoda</taxon>
        <taxon>Insecta</taxon>
        <taxon>Pterygota</taxon>
        <taxon>Neoptera</taxon>
        <taxon>Paraneoptera</taxon>
        <taxon>Hemiptera</taxon>
        <taxon>Auchenorrhyncha</taxon>
        <taxon>Membracoidea</taxon>
        <taxon>Cicadellidae</taxon>
        <taxon>Cicadellinae</taxon>
        <taxon>Proconiini</taxon>
        <taxon>Homalodisca</taxon>
    </lineage>
</organism>
<protein>
    <recommendedName>
        <fullName evidence="4">GB1/RHD3-type G domain-containing protein</fullName>
    </recommendedName>
</protein>
<reference evidence="5" key="1">
    <citation type="submission" date="2015-11" db="EMBL/GenBank/DDBJ databases">
        <title>De novo transcriptome assembly of four potential Pierce s Disease insect vectors from Arizona vineyards.</title>
        <authorList>
            <person name="Tassone E.E."/>
        </authorList>
    </citation>
    <scope>NUCLEOTIDE SEQUENCE</scope>
</reference>
<comment type="similarity">
    <text evidence="3">Belongs to the TRAFAC class dynamin-like GTPase superfamily. GB1/RHD3 GTPase family.</text>
</comment>
<evidence type="ECO:0000256" key="3">
    <source>
        <dbReference type="PROSITE-ProRule" id="PRU01052"/>
    </source>
</evidence>
<evidence type="ECO:0000256" key="2">
    <source>
        <dbReference type="ARBA" id="ARBA00023134"/>
    </source>
</evidence>
<sequence length="411" mass="48037">DNQGLFDGEIDEGVSVAISGISTAISSYVMYNIKEKICTDHLEGIWRFLIKDSDGEDVDQSKTCLMFVIRDYIEENYGLVNGQQYIENEQKRGTQENRTIWENLLKIFPNIKCLPLPHPGTAATKKKFKGDLNDLEEDFMSEIDKFFNDIFNPKNLNAPIEQNLNVMTGFEIYNILKKYNEVVPDNNVSFLNIFTEYGNQEKLNTLQDSFQSSLKWYNYNKSEDHPSKIRHFMNTFLLESNPRFRGNSATEYRTVLERFVVRKTNIAIQEWILDKYEKIIRGHSIAEKHNLIWPKLRSKMSSFVGSQEDERASSDIVVKKAAEVYYKKLSQAILETFISSCKEKSIEEVAKYFTAYHQCIDDDFRLNRNFNVQENEAIWMAEKHVLQDKLLSILCEVFEEKMRQKKNCSIL</sequence>
<dbReference type="GO" id="GO:0003924">
    <property type="term" value="F:GTPase activity"/>
    <property type="evidence" value="ECO:0007669"/>
    <property type="project" value="InterPro"/>
</dbReference>
<dbReference type="InterPro" id="IPR015894">
    <property type="entry name" value="Guanylate-bd_N"/>
</dbReference>